<dbReference type="Proteomes" id="UP001162734">
    <property type="component" value="Chromosome"/>
</dbReference>
<keyword evidence="2" id="KW-0472">Membrane</keyword>
<organism evidence="3 4">
    <name type="scientific">Anaeromyxobacter paludicola</name>
    <dbReference type="NCBI Taxonomy" id="2918171"/>
    <lineage>
        <taxon>Bacteria</taxon>
        <taxon>Pseudomonadati</taxon>
        <taxon>Myxococcota</taxon>
        <taxon>Myxococcia</taxon>
        <taxon>Myxococcales</taxon>
        <taxon>Cystobacterineae</taxon>
        <taxon>Anaeromyxobacteraceae</taxon>
        <taxon>Anaeromyxobacter</taxon>
    </lineage>
</organism>
<accession>A0ABN6N4N7</accession>
<evidence type="ECO:0000313" key="4">
    <source>
        <dbReference type="Proteomes" id="UP001162734"/>
    </source>
</evidence>
<feature type="region of interest" description="Disordered" evidence="1">
    <location>
        <begin position="208"/>
        <end position="239"/>
    </location>
</feature>
<feature type="transmembrane region" description="Helical" evidence="2">
    <location>
        <begin position="182"/>
        <end position="200"/>
    </location>
</feature>
<evidence type="ECO:0000256" key="2">
    <source>
        <dbReference type="SAM" id="Phobius"/>
    </source>
</evidence>
<name>A0ABN6N4N7_9BACT</name>
<reference evidence="4" key="1">
    <citation type="journal article" date="2022" name="Int. J. Syst. Evol. Microbiol.">
        <title>Anaeromyxobacter oryzae sp. nov., Anaeromyxobacter diazotrophicus sp. nov. and Anaeromyxobacter paludicola sp. nov., isolated from paddy soils.</title>
        <authorList>
            <person name="Itoh H."/>
            <person name="Xu Z."/>
            <person name="Mise K."/>
            <person name="Masuda Y."/>
            <person name="Ushijima N."/>
            <person name="Hayakawa C."/>
            <person name="Shiratori Y."/>
            <person name="Senoo K."/>
        </authorList>
    </citation>
    <scope>NUCLEOTIDE SEQUENCE [LARGE SCALE GENOMIC DNA]</scope>
    <source>
        <strain evidence="4">Red630</strain>
    </source>
</reference>
<feature type="transmembrane region" description="Helical" evidence="2">
    <location>
        <begin position="53"/>
        <end position="71"/>
    </location>
</feature>
<proteinExistence type="predicted"/>
<keyword evidence="2" id="KW-0812">Transmembrane</keyword>
<feature type="compositionally biased region" description="Basic residues" evidence="1">
    <location>
        <begin position="217"/>
        <end position="231"/>
    </location>
</feature>
<evidence type="ECO:0000256" key="1">
    <source>
        <dbReference type="SAM" id="MobiDB-lite"/>
    </source>
</evidence>
<feature type="transmembrane region" description="Helical" evidence="2">
    <location>
        <begin position="121"/>
        <end position="140"/>
    </location>
</feature>
<evidence type="ECO:0008006" key="5">
    <source>
        <dbReference type="Google" id="ProtNLM"/>
    </source>
</evidence>
<feature type="transmembrane region" description="Helical" evidence="2">
    <location>
        <begin position="28"/>
        <end position="46"/>
    </location>
</feature>
<dbReference type="RefSeq" id="WP_248345323.1">
    <property type="nucleotide sequence ID" value="NZ_AP025592.1"/>
</dbReference>
<gene>
    <name evidence="3" type="ORF">AMPC_12480</name>
</gene>
<sequence>MVDLPGIGASLLDGVTTLSQHAAALRELPWPAAAALVAIGAGALAAGARHRRAVAALGGAVCGFAAAHFLARFVVPLDLAPEVAGYGGALLLLAGCAAFPPAFVALAGALPGALVGEHFRLAGHAWWGMAAGAALGAALAFLVPRLLAACTAAAVGAALACTGLVALSGALEPLEILSRRPFLTAGLWGALAVAGAAFQLQTAWGGGEGTAAPGGRKPGKAGRRPKGKAPRARAAEGAG</sequence>
<feature type="transmembrane region" description="Helical" evidence="2">
    <location>
        <begin position="146"/>
        <end position="170"/>
    </location>
</feature>
<evidence type="ECO:0000313" key="3">
    <source>
        <dbReference type="EMBL" id="BDG08135.1"/>
    </source>
</evidence>
<dbReference type="EMBL" id="AP025592">
    <property type="protein sequence ID" value="BDG08135.1"/>
    <property type="molecule type" value="Genomic_DNA"/>
</dbReference>
<keyword evidence="4" id="KW-1185">Reference proteome</keyword>
<protein>
    <recommendedName>
        <fullName evidence="5">DUF4203 domain-containing protein</fullName>
    </recommendedName>
</protein>
<keyword evidence="2" id="KW-1133">Transmembrane helix</keyword>
<feature type="transmembrane region" description="Helical" evidence="2">
    <location>
        <begin position="83"/>
        <end position="109"/>
    </location>
</feature>